<dbReference type="InterPro" id="IPR047146">
    <property type="entry name" value="Cyt_P450_E_CYP52_fungi"/>
</dbReference>
<comment type="similarity">
    <text evidence="2">Belongs to the cytochrome P450 family.</text>
</comment>
<evidence type="ECO:0000256" key="3">
    <source>
        <dbReference type="ARBA" id="ARBA00022617"/>
    </source>
</evidence>
<keyword evidence="10" id="KW-1185">Reference proteome</keyword>
<reference evidence="9" key="1">
    <citation type="journal article" date="2020" name="Fungal Divers.">
        <title>Resolving the Mortierellaceae phylogeny through synthesis of multi-gene phylogenetics and phylogenomics.</title>
        <authorList>
            <person name="Vandepol N."/>
            <person name="Liber J."/>
            <person name="Desiro A."/>
            <person name="Na H."/>
            <person name="Kennedy M."/>
            <person name="Barry K."/>
            <person name="Grigoriev I.V."/>
            <person name="Miller A.N."/>
            <person name="O'Donnell K."/>
            <person name="Stajich J.E."/>
            <person name="Bonito G."/>
        </authorList>
    </citation>
    <scope>NUCLEOTIDE SEQUENCE</scope>
    <source>
        <strain evidence="9">KOD1015</strain>
    </source>
</reference>
<dbReference type="OrthoDB" id="2287329at2759"/>
<dbReference type="EMBL" id="JAABOA010003257">
    <property type="protein sequence ID" value="KAF9578854.1"/>
    <property type="molecule type" value="Genomic_DNA"/>
</dbReference>
<dbReference type="GO" id="GO:0004497">
    <property type="term" value="F:monooxygenase activity"/>
    <property type="evidence" value="ECO:0007669"/>
    <property type="project" value="UniProtKB-KW"/>
</dbReference>
<evidence type="ECO:0008006" key="11">
    <source>
        <dbReference type="Google" id="ProtNLM"/>
    </source>
</evidence>
<protein>
    <recommendedName>
        <fullName evidence="11">Cytochrome P450</fullName>
    </recommendedName>
</protein>
<comment type="cofactor">
    <cofactor evidence="1">
        <name>heme</name>
        <dbReference type="ChEBI" id="CHEBI:30413"/>
    </cofactor>
</comment>
<organism evidence="9 10">
    <name type="scientific">Lunasporangiospora selenospora</name>
    <dbReference type="NCBI Taxonomy" id="979761"/>
    <lineage>
        <taxon>Eukaryota</taxon>
        <taxon>Fungi</taxon>
        <taxon>Fungi incertae sedis</taxon>
        <taxon>Mucoromycota</taxon>
        <taxon>Mortierellomycotina</taxon>
        <taxon>Mortierellomycetes</taxon>
        <taxon>Mortierellales</taxon>
        <taxon>Mortierellaceae</taxon>
        <taxon>Lunasporangiospora</taxon>
    </lineage>
</organism>
<dbReference type="Pfam" id="PF00067">
    <property type="entry name" value="p450"/>
    <property type="match status" value="1"/>
</dbReference>
<dbReference type="Gene3D" id="1.10.630.10">
    <property type="entry name" value="Cytochrome P450"/>
    <property type="match status" value="1"/>
</dbReference>
<evidence type="ECO:0000256" key="8">
    <source>
        <dbReference type="SAM" id="SignalP"/>
    </source>
</evidence>
<evidence type="ECO:0000256" key="1">
    <source>
        <dbReference type="ARBA" id="ARBA00001971"/>
    </source>
</evidence>
<accession>A0A9P6FP78</accession>
<dbReference type="GO" id="GO:0005506">
    <property type="term" value="F:iron ion binding"/>
    <property type="evidence" value="ECO:0007669"/>
    <property type="project" value="InterPro"/>
</dbReference>
<dbReference type="GO" id="GO:0020037">
    <property type="term" value="F:heme binding"/>
    <property type="evidence" value="ECO:0007669"/>
    <property type="project" value="InterPro"/>
</dbReference>
<name>A0A9P6FP78_9FUNG</name>
<keyword evidence="3" id="KW-0349">Heme</keyword>
<evidence type="ECO:0000313" key="9">
    <source>
        <dbReference type="EMBL" id="KAF9578854.1"/>
    </source>
</evidence>
<dbReference type="InterPro" id="IPR001128">
    <property type="entry name" value="Cyt_P450"/>
</dbReference>
<evidence type="ECO:0000256" key="4">
    <source>
        <dbReference type="ARBA" id="ARBA00022723"/>
    </source>
</evidence>
<dbReference type="AlphaFoldDB" id="A0A9P6FP78"/>
<dbReference type="PANTHER" id="PTHR24287:SF1">
    <property type="entry name" value="P450, PUTATIVE (EUROFUNG)-RELATED"/>
    <property type="match status" value="1"/>
</dbReference>
<evidence type="ECO:0000256" key="7">
    <source>
        <dbReference type="ARBA" id="ARBA00023033"/>
    </source>
</evidence>
<dbReference type="PANTHER" id="PTHR24287">
    <property type="entry name" value="P450, PUTATIVE (EUROFUNG)-RELATED"/>
    <property type="match status" value="1"/>
</dbReference>
<proteinExistence type="inferred from homology"/>
<keyword evidence="6" id="KW-0408">Iron</keyword>
<keyword evidence="8" id="KW-0732">Signal</keyword>
<gene>
    <name evidence="9" type="ORF">BGW38_005145</name>
</gene>
<feature type="chain" id="PRO_5040431508" description="Cytochrome P450" evidence="8">
    <location>
        <begin position="17"/>
        <end position="164"/>
    </location>
</feature>
<dbReference type="Proteomes" id="UP000780801">
    <property type="component" value="Unassembled WGS sequence"/>
</dbReference>
<comment type="caution">
    <text evidence="9">The sequence shown here is derived from an EMBL/GenBank/DDBJ whole genome shotgun (WGS) entry which is preliminary data.</text>
</comment>
<sequence>MHSNLLLATTAAVVTFTYVFKSKKPKTELEEKSVPVPCPQHYLPFQIDLVLDDLMTRAKGGDDMERLYDIVSKYGMTLNLRTGGLDNYLVTEPSSVQHVLAKRQPNYEKGPEFNEIFHDFLGSGIFNADGETWKTQRQIARPHFQTSEFKDVALINKHADQLIK</sequence>
<evidence type="ECO:0000256" key="2">
    <source>
        <dbReference type="ARBA" id="ARBA00010617"/>
    </source>
</evidence>
<keyword evidence="7" id="KW-0503">Monooxygenase</keyword>
<dbReference type="SUPFAM" id="SSF48264">
    <property type="entry name" value="Cytochrome P450"/>
    <property type="match status" value="1"/>
</dbReference>
<dbReference type="InterPro" id="IPR036396">
    <property type="entry name" value="Cyt_P450_sf"/>
</dbReference>
<evidence type="ECO:0000313" key="10">
    <source>
        <dbReference type="Proteomes" id="UP000780801"/>
    </source>
</evidence>
<keyword evidence="5" id="KW-0560">Oxidoreductase</keyword>
<keyword evidence="4" id="KW-0479">Metal-binding</keyword>
<feature type="non-terminal residue" evidence="9">
    <location>
        <position position="1"/>
    </location>
</feature>
<evidence type="ECO:0000256" key="6">
    <source>
        <dbReference type="ARBA" id="ARBA00023004"/>
    </source>
</evidence>
<evidence type="ECO:0000256" key="5">
    <source>
        <dbReference type="ARBA" id="ARBA00023002"/>
    </source>
</evidence>
<dbReference type="GO" id="GO:0016705">
    <property type="term" value="F:oxidoreductase activity, acting on paired donors, with incorporation or reduction of molecular oxygen"/>
    <property type="evidence" value="ECO:0007669"/>
    <property type="project" value="InterPro"/>
</dbReference>
<feature type="signal peptide" evidence="8">
    <location>
        <begin position="1"/>
        <end position="16"/>
    </location>
</feature>